<dbReference type="GeneID" id="13397494"/>
<protein>
    <submittedName>
        <fullName evidence="1">Uncharacterized protein</fullName>
    </submittedName>
</protein>
<proteinExistence type="predicted"/>
<dbReference type="InParanoid" id="F9XG48"/>
<organism evidence="1 2">
    <name type="scientific">Zymoseptoria tritici (strain CBS 115943 / IPO323)</name>
    <name type="common">Speckled leaf blotch fungus</name>
    <name type="synonym">Septoria tritici</name>
    <dbReference type="NCBI Taxonomy" id="336722"/>
    <lineage>
        <taxon>Eukaryota</taxon>
        <taxon>Fungi</taxon>
        <taxon>Dikarya</taxon>
        <taxon>Ascomycota</taxon>
        <taxon>Pezizomycotina</taxon>
        <taxon>Dothideomycetes</taxon>
        <taxon>Dothideomycetidae</taxon>
        <taxon>Mycosphaerellales</taxon>
        <taxon>Mycosphaerellaceae</taxon>
        <taxon>Zymoseptoria</taxon>
    </lineage>
</organism>
<accession>F9XG48</accession>
<dbReference type="Proteomes" id="UP000008062">
    <property type="component" value="Chromosome 7"/>
</dbReference>
<gene>
    <name evidence="1" type="ORF">MYCGRDRAFT_105254</name>
</gene>
<dbReference type="HOGENOM" id="CLU_2887557_0_0_1"/>
<dbReference type="KEGG" id="ztr:MYCGRDRAFT_105254"/>
<dbReference type="RefSeq" id="XP_003851087.1">
    <property type="nucleotide sequence ID" value="XM_003851039.1"/>
</dbReference>
<dbReference type="EMBL" id="CM001202">
    <property type="protein sequence ID" value="EGP86063.1"/>
    <property type="molecule type" value="Genomic_DNA"/>
</dbReference>
<reference evidence="1 2" key="1">
    <citation type="journal article" date="2011" name="PLoS Genet.">
        <title>Finished genome of the fungal wheat pathogen Mycosphaerella graminicola reveals dispensome structure, chromosome plasticity, and stealth pathogenesis.</title>
        <authorList>
            <person name="Goodwin S.B."/>
            <person name="Ben M'barek S."/>
            <person name="Dhillon B."/>
            <person name="Wittenberg A.H.J."/>
            <person name="Crane C.F."/>
            <person name="Hane J.K."/>
            <person name="Foster A.J."/>
            <person name="Van der Lee T.A.J."/>
            <person name="Grimwood J."/>
            <person name="Aerts A."/>
            <person name="Antoniw J."/>
            <person name="Bailey A."/>
            <person name="Bluhm B."/>
            <person name="Bowler J."/>
            <person name="Bristow J."/>
            <person name="van der Burgt A."/>
            <person name="Canto-Canche B."/>
            <person name="Churchill A.C.L."/>
            <person name="Conde-Ferraez L."/>
            <person name="Cools H.J."/>
            <person name="Coutinho P.M."/>
            <person name="Csukai M."/>
            <person name="Dehal P."/>
            <person name="De Wit P."/>
            <person name="Donzelli B."/>
            <person name="van de Geest H.C."/>
            <person name="van Ham R.C.H.J."/>
            <person name="Hammond-Kosack K.E."/>
            <person name="Henrissat B."/>
            <person name="Kilian A."/>
            <person name="Kobayashi A.K."/>
            <person name="Koopmann E."/>
            <person name="Kourmpetis Y."/>
            <person name="Kuzniar A."/>
            <person name="Lindquist E."/>
            <person name="Lombard V."/>
            <person name="Maliepaard C."/>
            <person name="Martins N."/>
            <person name="Mehrabi R."/>
            <person name="Nap J.P.H."/>
            <person name="Ponomarenko A."/>
            <person name="Rudd J.J."/>
            <person name="Salamov A."/>
            <person name="Schmutz J."/>
            <person name="Schouten H.J."/>
            <person name="Shapiro H."/>
            <person name="Stergiopoulos I."/>
            <person name="Torriani S.F.F."/>
            <person name="Tu H."/>
            <person name="de Vries R.P."/>
            <person name="Waalwijk C."/>
            <person name="Ware S.B."/>
            <person name="Wiebenga A."/>
            <person name="Zwiers L.-H."/>
            <person name="Oliver R.P."/>
            <person name="Grigoriev I.V."/>
            <person name="Kema G.H.J."/>
        </authorList>
    </citation>
    <scope>NUCLEOTIDE SEQUENCE [LARGE SCALE GENOMIC DNA]</scope>
    <source>
        <strain evidence="2">CBS 115943 / IPO323</strain>
    </source>
</reference>
<name>F9XG48_ZYMTI</name>
<dbReference type="AlphaFoldDB" id="F9XG48"/>
<keyword evidence="2" id="KW-1185">Reference proteome</keyword>
<sequence>MKIHERGSIAVTCQFHRESTTVPAYNETSINALSQAQQASSVDTAVLEPWNKALQVQRTITRA</sequence>
<evidence type="ECO:0000313" key="2">
    <source>
        <dbReference type="Proteomes" id="UP000008062"/>
    </source>
</evidence>
<evidence type="ECO:0000313" key="1">
    <source>
        <dbReference type="EMBL" id="EGP86063.1"/>
    </source>
</evidence>